<dbReference type="InterPro" id="IPR002110">
    <property type="entry name" value="Ankyrin_rpt"/>
</dbReference>
<dbReference type="Proteomes" id="UP001172102">
    <property type="component" value="Unassembled WGS sequence"/>
</dbReference>
<keyword evidence="7" id="KW-1185">Reference proteome</keyword>
<dbReference type="PANTHER" id="PTHR24198:SF165">
    <property type="entry name" value="ANKYRIN REPEAT-CONTAINING PROTEIN-RELATED"/>
    <property type="match status" value="1"/>
</dbReference>
<protein>
    <submittedName>
        <fullName evidence="6">Ankyrin repeat-containing domain protein</fullName>
    </submittedName>
</protein>
<dbReference type="PANTHER" id="PTHR24198">
    <property type="entry name" value="ANKYRIN REPEAT AND PROTEIN KINASE DOMAIN-CONTAINING PROTEIN"/>
    <property type="match status" value="1"/>
</dbReference>
<dbReference type="Gene3D" id="1.25.40.20">
    <property type="entry name" value="Ankyrin repeat-containing domain"/>
    <property type="match status" value="4"/>
</dbReference>
<evidence type="ECO:0000256" key="1">
    <source>
        <dbReference type="ARBA" id="ARBA00022737"/>
    </source>
</evidence>
<evidence type="ECO:0000256" key="4">
    <source>
        <dbReference type="SAM" id="MobiDB-lite"/>
    </source>
</evidence>
<organism evidence="6 7">
    <name type="scientific">Lasiosphaeris hirsuta</name>
    <dbReference type="NCBI Taxonomy" id="260670"/>
    <lineage>
        <taxon>Eukaryota</taxon>
        <taxon>Fungi</taxon>
        <taxon>Dikarya</taxon>
        <taxon>Ascomycota</taxon>
        <taxon>Pezizomycotina</taxon>
        <taxon>Sordariomycetes</taxon>
        <taxon>Sordariomycetidae</taxon>
        <taxon>Sordariales</taxon>
        <taxon>Lasiosphaeriaceae</taxon>
        <taxon>Lasiosphaeris</taxon>
    </lineage>
</organism>
<feature type="repeat" description="ANK" evidence="3">
    <location>
        <begin position="633"/>
        <end position="665"/>
    </location>
</feature>
<dbReference type="SUPFAM" id="SSF48403">
    <property type="entry name" value="Ankyrin repeat"/>
    <property type="match status" value="2"/>
</dbReference>
<dbReference type="InterPro" id="IPR010730">
    <property type="entry name" value="HET"/>
</dbReference>
<evidence type="ECO:0000259" key="5">
    <source>
        <dbReference type="Pfam" id="PF06985"/>
    </source>
</evidence>
<feature type="repeat" description="ANK" evidence="3">
    <location>
        <begin position="452"/>
        <end position="484"/>
    </location>
</feature>
<dbReference type="SMART" id="SM00248">
    <property type="entry name" value="ANK"/>
    <property type="match status" value="12"/>
</dbReference>
<keyword evidence="2 3" id="KW-0040">ANK repeat</keyword>
<dbReference type="PROSITE" id="PS50297">
    <property type="entry name" value="ANK_REP_REGION"/>
    <property type="match status" value="7"/>
</dbReference>
<evidence type="ECO:0000313" key="7">
    <source>
        <dbReference type="Proteomes" id="UP001172102"/>
    </source>
</evidence>
<evidence type="ECO:0000256" key="2">
    <source>
        <dbReference type="ARBA" id="ARBA00023043"/>
    </source>
</evidence>
<keyword evidence="1" id="KW-0677">Repeat</keyword>
<dbReference type="Pfam" id="PF12796">
    <property type="entry name" value="Ank_2"/>
    <property type="match status" value="4"/>
</dbReference>
<feature type="repeat" description="ANK" evidence="3">
    <location>
        <begin position="738"/>
        <end position="770"/>
    </location>
</feature>
<proteinExistence type="predicted"/>
<feature type="repeat" description="ANK" evidence="3">
    <location>
        <begin position="667"/>
        <end position="699"/>
    </location>
</feature>
<dbReference type="InterPro" id="IPR036770">
    <property type="entry name" value="Ankyrin_rpt-contain_sf"/>
</dbReference>
<dbReference type="EMBL" id="JAUKUA010000003">
    <property type="protein sequence ID" value="KAK0719293.1"/>
    <property type="molecule type" value="Genomic_DNA"/>
</dbReference>
<feature type="compositionally biased region" description="Basic and acidic residues" evidence="4">
    <location>
        <begin position="841"/>
        <end position="856"/>
    </location>
</feature>
<feature type="domain" description="Heterokaryon incompatibility" evidence="5">
    <location>
        <begin position="50"/>
        <end position="208"/>
    </location>
</feature>
<dbReference type="Pfam" id="PF06985">
    <property type="entry name" value="HET"/>
    <property type="match status" value="1"/>
</dbReference>
<dbReference type="Pfam" id="PF00023">
    <property type="entry name" value="Ank"/>
    <property type="match status" value="1"/>
</dbReference>
<gene>
    <name evidence="6" type="ORF">B0H67DRAFT_572834</name>
</gene>
<comment type="caution">
    <text evidence="6">The sequence shown here is derived from an EMBL/GenBank/DDBJ whole genome shotgun (WGS) entry which is preliminary data.</text>
</comment>
<evidence type="ECO:0000256" key="3">
    <source>
        <dbReference type="PROSITE-ProRule" id="PRU00023"/>
    </source>
</evidence>
<feature type="repeat" description="ANK" evidence="3">
    <location>
        <begin position="553"/>
        <end position="585"/>
    </location>
</feature>
<dbReference type="PROSITE" id="PS50088">
    <property type="entry name" value="ANK_REPEAT"/>
    <property type="match status" value="7"/>
</dbReference>
<name>A0AA40ANV7_9PEZI</name>
<evidence type="ECO:0000313" key="6">
    <source>
        <dbReference type="EMBL" id="KAK0719293.1"/>
    </source>
</evidence>
<dbReference type="PRINTS" id="PR01415">
    <property type="entry name" value="ANKYRIN"/>
</dbReference>
<sequence>MADSSLFYTYKPIDLSTDAIRILRLCRGYDTDPINCELIEIFLQDDDVPFEALSYTWGNSTVDVYVLINGRKKPVRRNLYTALHCLRRASEDRWLWVDALCIDQADDLEKTHQVGQMRRIYEKADRVLIWLGRATEDIDLLMDLMVQLTKRARRRKSYRKNEPTAWLEEWPILIKELGGMATGFNTRRRNALLSMLSRSWFHRVWILQVFNAKRASILCGWNEIATEVFVMMPRLMCVRVEERVQSVLDIMPGYLRRVSWRKDEPDLRTLLGRFNESEATDARDKIYALLGMASDAGSDGKFQPNYAITLGEAIRHAIFYLVFGESSGNICPLPDWGFNVFIQHLRGLTLEVFHWAIDYGKEITVRDLLTRTNVDINCRGPGGRSPLISLARQADLSYDLTKMFLARDNIDINIQDDMGNTALHMATMCGNTILVNELLAHQHINPNQYNAEFKTPLCLAVDAGLDVIVQALLQQGADIQTIHFKYQDTALYRAVKMGYARTVEVLLKHSVDTQAWDTRGENTALYTAAQRGDVATMQVLLEYGVDTKVRDSNWNTALFVAVQGGHASTVEVLLQYGADVEARGRDNNGTPLWIAAEAGRTQTALCVAAAMGHLHTVQVLLEYGADTEVRDSNWNSALFLAVQGGHVSTVEALLQHGADVEARDRNNNGTPLWIAAEAGHTQIFKLLLDKGAALDDGKDVKGRWSVLWVASRNGHVEIVRRIIEVAPPEFLELKDEDGEVSALYVAAERGNPLVVAALLDAGADMKTRDRWDRKPLWVAIKNFWFSAARQLVDRGARVEPGDSVQVDEDWFVLDNECVVEVLSKAGMNMVDIKAAIARANGEGKREDMPPDDDRGTKRQRVNGASEP</sequence>
<feature type="repeat" description="ANK" evidence="3">
    <location>
        <begin position="520"/>
        <end position="552"/>
    </location>
</feature>
<feature type="repeat" description="ANK" evidence="3">
    <location>
        <begin position="600"/>
        <end position="632"/>
    </location>
</feature>
<reference evidence="6" key="1">
    <citation type="submission" date="2023-06" db="EMBL/GenBank/DDBJ databases">
        <title>Genome-scale phylogeny and comparative genomics of the fungal order Sordariales.</title>
        <authorList>
            <consortium name="Lawrence Berkeley National Laboratory"/>
            <person name="Hensen N."/>
            <person name="Bonometti L."/>
            <person name="Westerberg I."/>
            <person name="Brannstrom I.O."/>
            <person name="Guillou S."/>
            <person name="Cros-Aarteil S."/>
            <person name="Calhoun S."/>
            <person name="Haridas S."/>
            <person name="Kuo A."/>
            <person name="Mondo S."/>
            <person name="Pangilinan J."/>
            <person name="Riley R."/>
            <person name="Labutti K."/>
            <person name="Andreopoulos B."/>
            <person name="Lipzen A."/>
            <person name="Chen C."/>
            <person name="Yanf M."/>
            <person name="Daum C."/>
            <person name="Ng V."/>
            <person name="Clum A."/>
            <person name="Steindorff A."/>
            <person name="Ohm R."/>
            <person name="Martin F."/>
            <person name="Silar P."/>
            <person name="Natvig D."/>
            <person name="Lalanne C."/>
            <person name="Gautier V."/>
            <person name="Ament-Velasquez S.L."/>
            <person name="Kruys A."/>
            <person name="Hutchinson M.I."/>
            <person name="Powell A.J."/>
            <person name="Barry K."/>
            <person name="Miller A.N."/>
            <person name="Grigoriev I.V."/>
            <person name="Debuchy R."/>
            <person name="Gladieux P."/>
            <person name="Thoren M.H."/>
            <person name="Johannesson H."/>
        </authorList>
    </citation>
    <scope>NUCLEOTIDE SEQUENCE</scope>
    <source>
        <strain evidence="6">SMH4607-1</strain>
    </source>
</reference>
<feature type="region of interest" description="Disordered" evidence="4">
    <location>
        <begin position="839"/>
        <end position="867"/>
    </location>
</feature>
<dbReference type="AlphaFoldDB" id="A0AA40ANV7"/>
<accession>A0AA40ANV7</accession>